<evidence type="ECO:0000259" key="2">
    <source>
        <dbReference type="SMART" id="SM00471"/>
    </source>
</evidence>
<dbReference type="CDD" id="cd00077">
    <property type="entry name" value="HDc"/>
    <property type="match status" value="1"/>
</dbReference>
<dbReference type="Gene3D" id="1.10.3210.10">
    <property type="entry name" value="Hypothetical protein af1432"/>
    <property type="match status" value="1"/>
</dbReference>
<evidence type="ECO:0000313" key="3">
    <source>
        <dbReference type="EMBL" id="GLI69782.1"/>
    </source>
</evidence>
<dbReference type="InterPro" id="IPR003607">
    <property type="entry name" value="HD/PDEase_dom"/>
</dbReference>
<protein>
    <recommendedName>
        <fullName evidence="2">HD/PDEase domain-containing protein</fullName>
    </recommendedName>
</protein>
<keyword evidence="4" id="KW-1185">Reference proteome</keyword>
<proteinExistence type="predicted"/>
<name>A0ABQ5SIJ3_9CHLO</name>
<evidence type="ECO:0000313" key="4">
    <source>
        <dbReference type="Proteomes" id="UP001165090"/>
    </source>
</evidence>
<dbReference type="InterPro" id="IPR006674">
    <property type="entry name" value="HD_domain"/>
</dbReference>
<dbReference type="Gene3D" id="3.30.70.2760">
    <property type="match status" value="1"/>
</dbReference>
<sequence>MGDSDGDRDGMTVFTDTVDGTFSLQSYCIKVIDTPAFQRLRGLSQLGVTKYMFPGAVHSRFEHSLGTARKSYKVARNIFKQQGGERAAAADGVVVDMDEEDVKFVTLAGLTHDLGHGPLSHPFENFLKRLGITHWRHEDMSGRILDYIVTNYDLDISRSGIARITELIHGLPPEHRQGAGGGLWRQGRRFLFDIVANKRNGVDVDKVDYLHRDATMCGVKVGCDFDRLLKKRFIKVIDDEICYHWSEYPNILDLFRAREAMHRKVYTNRKCKAVELMAVDALVAAEPLLRITERLDVPEDFISLDDSLLRTIETYEKNYRAQLNDVEEKALTKAQEIVRLIRTRKLYRFGNQFTVPPEYLADCRWESMKRQFTPAEVASCYGGSDIPGGLQPDDVICDENKIDHTMGGANPAERVGFFRNYFSREKYYIGQHQVVGIMPHFFQERVLRVFTRHQEERYVRAIEEALRNWCDQRFGSAAQLATPVRPRRQQSAGSGAAAVSDVPHLVFPREVLMNQLTDGMRPQGPAARIQGGPPIAGAARGGGGCGALGSVSTSVREGSCSHSGGHAVTMGPCSESTPVRAMLRPAPGHSWAPTDAATAATGGNAAAAGGVGAGPGDRVAAPRGLLLEHESGRVKRQRTSGRNAGL</sequence>
<dbReference type="SUPFAM" id="SSF109604">
    <property type="entry name" value="HD-domain/PDEase-like"/>
    <property type="match status" value="1"/>
</dbReference>
<comment type="caution">
    <text evidence="3">The sequence shown here is derived from an EMBL/GenBank/DDBJ whole genome shotgun (WGS) entry which is preliminary data.</text>
</comment>
<dbReference type="Pfam" id="PF01966">
    <property type="entry name" value="HD"/>
    <property type="match status" value="1"/>
</dbReference>
<dbReference type="InterPro" id="IPR050135">
    <property type="entry name" value="dGTPase-like"/>
</dbReference>
<dbReference type="PANTHER" id="PTHR11373:SF4">
    <property type="entry name" value="DEOXYNUCLEOSIDE TRIPHOSPHATE TRIPHOSPHOHYDROLASE SAMHD1"/>
    <property type="match status" value="1"/>
</dbReference>
<evidence type="ECO:0000256" key="1">
    <source>
        <dbReference type="SAM" id="MobiDB-lite"/>
    </source>
</evidence>
<dbReference type="Proteomes" id="UP001165090">
    <property type="component" value="Unassembled WGS sequence"/>
</dbReference>
<organism evidence="3 4">
    <name type="scientific">Volvox africanus</name>
    <dbReference type="NCBI Taxonomy" id="51714"/>
    <lineage>
        <taxon>Eukaryota</taxon>
        <taxon>Viridiplantae</taxon>
        <taxon>Chlorophyta</taxon>
        <taxon>core chlorophytes</taxon>
        <taxon>Chlorophyceae</taxon>
        <taxon>CS clade</taxon>
        <taxon>Chlamydomonadales</taxon>
        <taxon>Volvocaceae</taxon>
        <taxon>Volvox</taxon>
    </lineage>
</organism>
<feature type="domain" description="HD/PDEase" evidence="2">
    <location>
        <begin position="56"/>
        <end position="219"/>
    </location>
</feature>
<gene>
    <name evidence="3" type="ORF">VaNZ11_014475</name>
</gene>
<dbReference type="EMBL" id="BSDZ01000086">
    <property type="protein sequence ID" value="GLI69782.1"/>
    <property type="molecule type" value="Genomic_DNA"/>
</dbReference>
<dbReference type="PANTHER" id="PTHR11373">
    <property type="entry name" value="DEOXYNUCLEOSIDE TRIPHOSPHATE TRIPHOSPHOHYDROLASE"/>
    <property type="match status" value="1"/>
</dbReference>
<accession>A0ABQ5SIJ3</accession>
<dbReference type="SMART" id="SM00471">
    <property type="entry name" value="HDc"/>
    <property type="match status" value="1"/>
</dbReference>
<reference evidence="3 4" key="1">
    <citation type="journal article" date="2023" name="IScience">
        <title>Expanded male sex-determining region conserved during the evolution of homothallism in the green alga Volvox.</title>
        <authorList>
            <person name="Yamamoto K."/>
            <person name="Matsuzaki R."/>
            <person name="Mahakham W."/>
            <person name="Heman W."/>
            <person name="Sekimoto H."/>
            <person name="Kawachi M."/>
            <person name="Minakuchi Y."/>
            <person name="Toyoda A."/>
            <person name="Nozaki H."/>
        </authorList>
    </citation>
    <scope>NUCLEOTIDE SEQUENCE [LARGE SCALE GENOMIC DNA]</scope>
    <source>
        <strain evidence="3 4">NIES-4468</strain>
    </source>
</reference>
<feature type="region of interest" description="Disordered" evidence="1">
    <location>
        <begin position="605"/>
        <end position="646"/>
    </location>
</feature>